<sequence>MVIAMPNILIKIPQGAFNAQQRERILHEVTQVALDVEQIGEDPRQRALCWVLLEELAPGTWRCGGADLGAQALPCLIQVKVPVGVLDSARRQAYVAGLHQALAACRSAEDGRVLMTSILLDEVPDGTWGANGTLWHLADFTRAAGYRHLSPGNGQ</sequence>
<comment type="caution">
    <text evidence="1">The sequence shown here is derived from an EMBL/GenBank/DDBJ whole genome shotgun (WGS) entry which is preliminary data.</text>
</comment>
<accession>A0A2T6GRA2</accession>
<evidence type="ECO:0000313" key="2">
    <source>
        <dbReference type="Proteomes" id="UP000244178"/>
    </source>
</evidence>
<gene>
    <name evidence="1" type="ORF">C5U62_01435</name>
</gene>
<dbReference type="EMBL" id="PYJM01000001">
    <property type="protein sequence ID" value="PUA46670.1"/>
    <property type="molecule type" value="Genomic_DNA"/>
</dbReference>
<dbReference type="InterPro" id="IPR014347">
    <property type="entry name" value="Tautomerase/MIF_sf"/>
</dbReference>
<dbReference type="AlphaFoldDB" id="A0A2T6GRA2"/>
<dbReference type="Proteomes" id="UP000244178">
    <property type="component" value="Unassembled WGS sequence"/>
</dbReference>
<evidence type="ECO:0000313" key="1">
    <source>
        <dbReference type="EMBL" id="PUA46670.1"/>
    </source>
</evidence>
<name>A0A2T6GRA2_9PSED</name>
<dbReference type="Gene3D" id="3.30.429.10">
    <property type="entry name" value="Macrophage Migration Inhibitory Factor"/>
    <property type="match status" value="2"/>
</dbReference>
<organism evidence="1 2">
    <name type="scientific">Pseudomonas protegens</name>
    <dbReference type="NCBI Taxonomy" id="380021"/>
    <lineage>
        <taxon>Bacteria</taxon>
        <taxon>Pseudomonadati</taxon>
        <taxon>Pseudomonadota</taxon>
        <taxon>Gammaproteobacteria</taxon>
        <taxon>Pseudomonadales</taxon>
        <taxon>Pseudomonadaceae</taxon>
        <taxon>Pseudomonas</taxon>
    </lineage>
</organism>
<dbReference type="SUPFAM" id="SSF55331">
    <property type="entry name" value="Tautomerase/MIF"/>
    <property type="match status" value="1"/>
</dbReference>
<reference evidence="1 2" key="1">
    <citation type="submission" date="2018-03" db="EMBL/GenBank/DDBJ databases">
        <title>Draft genome sequence of the plant growth promoting rhizobacterium Pseudomonas protegens strain BNJ-SS-45 isolated from wheat (Triticum aestivum) rhizosphere.</title>
        <authorList>
            <person name="Bajpai A."/>
            <person name="Shende K."/>
            <person name="Meena N."/>
            <person name="Upadhyayula S.R."/>
            <person name="Suravajhala P."/>
            <person name="Medicherla K.M."/>
            <person name="Johri B.N."/>
        </authorList>
    </citation>
    <scope>NUCLEOTIDE SEQUENCE [LARGE SCALE GENOMIC DNA]</scope>
    <source>
        <strain evidence="1 2">BNJ-SS-45</strain>
    </source>
</reference>
<protein>
    <submittedName>
        <fullName evidence="1">Tautomerase</fullName>
    </submittedName>
</protein>
<proteinExistence type="predicted"/>